<organism evidence="1 2">
    <name type="scientific">Pseudoalteromonas marina</name>
    <dbReference type="NCBI Taxonomy" id="267375"/>
    <lineage>
        <taxon>Bacteria</taxon>
        <taxon>Pseudomonadati</taxon>
        <taxon>Pseudomonadota</taxon>
        <taxon>Gammaproteobacteria</taxon>
        <taxon>Alteromonadales</taxon>
        <taxon>Pseudoalteromonadaceae</taxon>
        <taxon>Pseudoalteromonas</taxon>
    </lineage>
</organism>
<evidence type="ECO:0000313" key="2">
    <source>
        <dbReference type="Proteomes" id="UP001177212"/>
    </source>
</evidence>
<accession>A0ABT9FGH7</accession>
<gene>
    <name evidence="1" type="ORF">Q8W34_14665</name>
</gene>
<dbReference type="Proteomes" id="UP001177212">
    <property type="component" value="Unassembled WGS sequence"/>
</dbReference>
<reference evidence="1" key="1">
    <citation type="submission" date="2023-07" db="EMBL/GenBank/DDBJ databases">
        <title>Genome content predicts the carbon catabolic preferences of heterotrophic bacteria.</title>
        <authorList>
            <person name="Gralka M."/>
        </authorList>
    </citation>
    <scope>NUCLEOTIDE SEQUENCE</scope>
    <source>
        <strain evidence="1">4G09</strain>
    </source>
</reference>
<comment type="caution">
    <text evidence="1">The sequence shown here is derived from an EMBL/GenBank/DDBJ whole genome shotgun (WGS) entry which is preliminary data.</text>
</comment>
<proteinExistence type="predicted"/>
<protein>
    <submittedName>
        <fullName evidence="1">Uncharacterized protein</fullName>
    </submittedName>
</protein>
<sequence length="96" mass="10716">MKNNLLDTLEPLLQHANDLLGEVILVSNLRRSTQSSGGLNRAILSIRNNRNKALGMLRVLKSRDNGIQVILQITGIPNQTIISKQLTEFAKEKLNK</sequence>
<name>A0ABT9FGH7_9GAMM</name>
<keyword evidence="2" id="KW-1185">Reference proteome</keyword>
<dbReference type="RefSeq" id="WP_305472668.1">
    <property type="nucleotide sequence ID" value="NZ_JAUYVT010000014.1"/>
</dbReference>
<evidence type="ECO:0000313" key="1">
    <source>
        <dbReference type="EMBL" id="MDP2565887.1"/>
    </source>
</evidence>
<dbReference type="EMBL" id="JAUYVT010000014">
    <property type="protein sequence ID" value="MDP2565887.1"/>
    <property type="molecule type" value="Genomic_DNA"/>
</dbReference>